<reference evidence="1 2" key="1">
    <citation type="journal article" date="2021" name="Sci. Rep.">
        <title>The genome of the diatom Chaetoceros tenuissimus carries an ancient integrated fragment of an extant virus.</title>
        <authorList>
            <person name="Hongo Y."/>
            <person name="Kimura K."/>
            <person name="Takaki Y."/>
            <person name="Yoshida Y."/>
            <person name="Baba S."/>
            <person name="Kobayashi G."/>
            <person name="Nagasaki K."/>
            <person name="Hano T."/>
            <person name="Tomaru Y."/>
        </authorList>
    </citation>
    <scope>NUCLEOTIDE SEQUENCE [LARGE SCALE GENOMIC DNA]</scope>
    <source>
        <strain evidence="1 2">NIES-3715</strain>
    </source>
</reference>
<dbReference type="Proteomes" id="UP001054902">
    <property type="component" value="Unassembled WGS sequence"/>
</dbReference>
<evidence type="ECO:0000313" key="1">
    <source>
        <dbReference type="EMBL" id="GFH48037.1"/>
    </source>
</evidence>
<evidence type="ECO:0000313" key="2">
    <source>
        <dbReference type="Proteomes" id="UP001054902"/>
    </source>
</evidence>
<protein>
    <submittedName>
        <fullName evidence="1">Uncharacterized protein</fullName>
    </submittedName>
</protein>
<accession>A0AAD3CL40</accession>
<proteinExistence type="predicted"/>
<organism evidence="1 2">
    <name type="scientific">Chaetoceros tenuissimus</name>
    <dbReference type="NCBI Taxonomy" id="426638"/>
    <lineage>
        <taxon>Eukaryota</taxon>
        <taxon>Sar</taxon>
        <taxon>Stramenopiles</taxon>
        <taxon>Ochrophyta</taxon>
        <taxon>Bacillariophyta</taxon>
        <taxon>Coscinodiscophyceae</taxon>
        <taxon>Chaetocerotophycidae</taxon>
        <taxon>Chaetocerotales</taxon>
        <taxon>Chaetocerotaceae</taxon>
        <taxon>Chaetoceros</taxon>
    </lineage>
</organism>
<dbReference type="SUPFAM" id="SSF52047">
    <property type="entry name" value="RNI-like"/>
    <property type="match status" value="1"/>
</dbReference>
<dbReference type="AlphaFoldDB" id="A0AAD3CL40"/>
<keyword evidence="2" id="KW-1185">Reference proteome</keyword>
<dbReference type="EMBL" id="BLLK01000025">
    <property type="protein sequence ID" value="GFH48037.1"/>
    <property type="molecule type" value="Genomic_DNA"/>
</dbReference>
<name>A0AAD3CL40_9STRA</name>
<comment type="caution">
    <text evidence="1">The sequence shown here is derived from an EMBL/GenBank/DDBJ whole genome shotgun (WGS) entry which is preliminary data.</text>
</comment>
<gene>
    <name evidence="1" type="ORF">CTEN210_04513</name>
</gene>
<sequence>MISKTKGTIVSVGDLVTAKGGRGAKRKFNGRRCVVTDYPKAGSWMTVQVLPNKGNGKESESDVKIRWRKGSYSRHVVQGDKVDPMKLLDGCDHIWAHILSYCAEHGVQHDGMWIKDAMKIHRTMSLVSKEWKKSFVDPMYRCIGNINADLDALKSETVIPAIQWMCHYGSHLSSLKVQVRYNLIPIIQKLLQETNTTNLVNMKFGYGNQGDLWVDSCYDKFFGTNYSVIDLCNPGPTFQEKAEALDIPSAMGVSNEELGRRMQECIAFHCPNLHSLSWNFAKISNTEVVNSPIFSLSSLTHLELGMHFKSYFEENHWVQREQRGYDDLDLITRMIESLGNLQHLKIKFDIYSRSSKKIQIHSQSLRYLDVSEMSKSCYVACICPLLEVFICNGDVYGNGSMPILTEEEINAYNEKFRGKTLVQCQRQMQLPDMAIPDSCKCVLKNFAPIMIFQKIFIELGTAE</sequence>
<dbReference type="Gene3D" id="3.80.10.10">
    <property type="entry name" value="Ribonuclease Inhibitor"/>
    <property type="match status" value="1"/>
</dbReference>
<dbReference type="InterPro" id="IPR032675">
    <property type="entry name" value="LRR_dom_sf"/>
</dbReference>